<comment type="caution">
    <text evidence="1">The sequence shown here is derived from an EMBL/GenBank/DDBJ whole genome shotgun (WGS) entry which is preliminary data.</text>
</comment>
<dbReference type="AlphaFoldDB" id="A0AAD6N7W8"/>
<organism evidence="1 2">
    <name type="scientific">Penicillium canescens</name>
    <dbReference type="NCBI Taxonomy" id="5083"/>
    <lineage>
        <taxon>Eukaryota</taxon>
        <taxon>Fungi</taxon>
        <taxon>Dikarya</taxon>
        <taxon>Ascomycota</taxon>
        <taxon>Pezizomycotina</taxon>
        <taxon>Eurotiomycetes</taxon>
        <taxon>Eurotiomycetidae</taxon>
        <taxon>Eurotiales</taxon>
        <taxon>Aspergillaceae</taxon>
        <taxon>Penicillium</taxon>
    </lineage>
</organism>
<protein>
    <submittedName>
        <fullName evidence="1">Uncharacterized protein</fullName>
    </submittedName>
</protein>
<evidence type="ECO:0000313" key="1">
    <source>
        <dbReference type="EMBL" id="KAJ6038809.1"/>
    </source>
</evidence>
<reference evidence="1" key="2">
    <citation type="submission" date="2023-01" db="EMBL/GenBank/DDBJ databases">
        <authorList>
            <person name="Petersen C."/>
        </authorList>
    </citation>
    <scope>NUCLEOTIDE SEQUENCE</scope>
    <source>
        <strain evidence="1">IBT 15450</strain>
    </source>
</reference>
<evidence type="ECO:0000313" key="2">
    <source>
        <dbReference type="Proteomes" id="UP001219568"/>
    </source>
</evidence>
<keyword evidence="2" id="KW-1185">Reference proteome</keyword>
<gene>
    <name evidence="1" type="ORF">N7460_007526</name>
</gene>
<accession>A0AAD6N7W8</accession>
<reference evidence="1" key="1">
    <citation type="journal article" date="2023" name="IMA Fungus">
        <title>Comparative genomic study of the Penicillium genus elucidates a diverse pangenome and 15 lateral gene transfer events.</title>
        <authorList>
            <person name="Petersen C."/>
            <person name="Sorensen T."/>
            <person name="Nielsen M.R."/>
            <person name="Sondergaard T.E."/>
            <person name="Sorensen J.L."/>
            <person name="Fitzpatrick D.A."/>
            <person name="Frisvad J.C."/>
            <person name="Nielsen K.L."/>
        </authorList>
    </citation>
    <scope>NUCLEOTIDE SEQUENCE</scope>
    <source>
        <strain evidence="1">IBT 15450</strain>
    </source>
</reference>
<proteinExistence type="predicted"/>
<name>A0AAD6N7W8_PENCN</name>
<dbReference type="Proteomes" id="UP001219568">
    <property type="component" value="Unassembled WGS sequence"/>
</dbReference>
<sequence length="141" mass="15422">MSSPFLDLQSNPISKEKVLGSGNSALVVLQNSVAVKIPLRCLWSSDSDIEGNIQNVYYRLQGLKDKHSVGLSVVLGFPVKPRNLPTRLMAIFEIALSSADLPTSFNSHVSMTWLARSAISMTDVYLSRTPFCDFSAASLFP</sequence>
<dbReference type="EMBL" id="JAQJZL010000008">
    <property type="protein sequence ID" value="KAJ6038809.1"/>
    <property type="molecule type" value="Genomic_DNA"/>
</dbReference>